<keyword evidence="4" id="KW-1185">Reference proteome</keyword>
<dbReference type="Proteomes" id="UP001628164">
    <property type="component" value="Unassembled WGS sequence"/>
</dbReference>
<evidence type="ECO:0000256" key="1">
    <source>
        <dbReference type="SAM" id="Phobius"/>
    </source>
</evidence>
<proteinExistence type="predicted"/>
<name>A0ABQ6PC77_9GAMM</name>
<evidence type="ECO:0000313" key="3">
    <source>
        <dbReference type="EMBL" id="GMN88615.1"/>
    </source>
</evidence>
<feature type="domain" description="SMODS-associated and fused to various effectors" evidence="2">
    <location>
        <begin position="126"/>
        <end position="300"/>
    </location>
</feature>
<dbReference type="NCBIfam" id="NF033611">
    <property type="entry name" value="SAVED"/>
    <property type="match status" value="1"/>
</dbReference>
<keyword evidence="1" id="KW-0812">Transmembrane</keyword>
<keyword evidence="1" id="KW-0472">Membrane</keyword>
<keyword evidence="1" id="KW-1133">Transmembrane helix</keyword>
<evidence type="ECO:0000313" key="4">
    <source>
        <dbReference type="Proteomes" id="UP001628164"/>
    </source>
</evidence>
<dbReference type="RefSeq" id="WP_407876530.1">
    <property type="nucleotide sequence ID" value="NZ_BTHG01000001.1"/>
</dbReference>
<dbReference type="Pfam" id="PF18145">
    <property type="entry name" value="SAVED"/>
    <property type="match status" value="1"/>
</dbReference>
<feature type="transmembrane region" description="Helical" evidence="1">
    <location>
        <begin position="40"/>
        <end position="57"/>
    </location>
</feature>
<feature type="transmembrane region" description="Helical" evidence="1">
    <location>
        <begin position="14"/>
        <end position="33"/>
    </location>
</feature>
<organism evidence="3 4">
    <name type="scientific">Francisella sciaenopsi</name>
    <dbReference type="NCBI Taxonomy" id="3055034"/>
    <lineage>
        <taxon>Bacteria</taxon>
        <taxon>Pseudomonadati</taxon>
        <taxon>Pseudomonadota</taxon>
        <taxon>Gammaproteobacteria</taxon>
        <taxon>Thiotrichales</taxon>
        <taxon>Francisellaceae</taxon>
        <taxon>Francisella</taxon>
    </lineage>
</organism>
<dbReference type="InterPro" id="IPR040836">
    <property type="entry name" value="SAVED"/>
</dbReference>
<evidence type="ECO:0000259" key="2">
    <source>
        <dbReference type="Pfam" id="PF18145"/>
    </source>
</evidence>
<comment type="caution">
    <text evidence="3">The sequence shown here is derived from an EMBL/GenBank/DDBJ whole genome shotgun (WGS) entry which is preliminary data.</text>
</comment>
<sequence>MKNLNEFAENIEKYGFRVFFIAMGCAALALGLAKEPSTKMLWYYIPAVMLFVLAYVFRKKPDVTLIRVNGFMKMQGNEERLIKSKYKNNFVEPFNLSVEKLDDPEKLIEVFNKEYTIDVTKYLPQKTKKVIIGKARVPFLFIYGYMLREYKNNIGFIEIIRDTPPLFLKKEKDSNRHLETEIIKHKNIDTSEVNELACLVSITGSIKESQLPEDLTLDEIVEIKSSKTGYDQIRCKNDIDNIAKSFREDLLTYPNIKHLHLFISAPTTVAIRLGMEFQEGTMPEISIYNYNSGEYNYCISIDKQKCFKLNHPLQ</sequence>
<accession>A0ABQ6PC77</accession>
<protein>
    <recommendedName>
        <fullName evidence="2">SMODS-associated and fused to various effectors domain-containing protein</fullName>
    </recommendedName>
</protein>
<gene>
    <name evidence="3" type="ORF">fsci_01010</name>
</gene>
<dbReference type="EMBL" id="BTHG01000001">
    <property type="protein sequence ID" value="GMN88615.1"/>
    <property type="molecule type" value="Genomic_DNA"/>
</dbReference>
<reference evidence="3 4" key="1">
    <citation type="journal article" date="2024" name="Dis. Aquat. Organ.">
        <title>Francisella sciaenopsi sp. nov. isolated from diseased red drum Sciaenops ocellatus in Florida, USA.</title>
        <authorList>
            <person name="Kawahara M."/>
            <person name="Cody T.T."/>
            <person name="Yanong R.P.E."/>
            <person name="Henderson E."/>
            <person name="Yazdi Z."/>
            <person name="Soto E."/>
        </authorList>
    </citation>
    <scope>NUCLEOTIDE SEQUENCE [LARGE SCALE GENOMIC DNA]</scope>
    <source>
        <strain evidence="3 4">R22-20-7</strain>
    </source>
</reference>